<evidence type="ECO:0000256" key="1">
    <source>
        <dbReference type="SAM" id="Phobius"/>
    </source>
</evidence>
<keyword evidence="1" id="KW-0472">Membrane</keyword>
<protein>
    <recommendedName>
        <fullName evidence="4">Polysaccharide biosynthesis protein C-terminal domain-containing protein</fullName>
    </recommendedName>
</protein>
<comment type="caution">
    <text evidence="2">The sequence shown here is derived from an EMBL/GenBank/DDBJ whole genome shotgun (WGS) entry which is preliminary data.</text>
</comment>
<dbReference type="Proteomes" id="UP000186058">
    <property type="component" value="Unassembled WGS sequence"/>
</dbReference>
<evidence type="ECO:0000313" key="2">
    <source>
        <dbReference type="EMBL" id="OKP90853.1"/>
    </source>
</evidence>
<keyword evidence="1" id="KW-0812">Transmembrane</keyword>
<proteinExistence type="predicted"/>
<dbReference type="EMBL" id="LVWI01000002">
    <property type="protein sequence ID" value="OKP90853.1"/>
    <property type="molecule type" value="Genomic_DNA"/>
</dbReference>
<accession>A0ABX3EW57</accession>
<reference evidence="2 3" key="1">
    <citation type="submission" date="2016-03" db="EMBL/GenBank/DDBJ databases">
        <authorList>
            <person name="Sant'Anna F.H."/>
            <person name="Ambrosini A."/>
            <person name="Souza R."/>
            <person name="Bach E."/>
            <person name="Fernandes G."/>
            <person name="Balsanelli E."/>
            <person name="Baura V.A."/>
            <person name="Souza E.M."/>
            <person name="Passaglia L."/>
        </authorList>
    </citation>
    <scope>NUCLEOTIDE SEQUENCE [LARGE SCALE GENOMIC DNA]</scope>
    <source>
        <strain evidence="2 3">P26E</strain>
    </source>
</reference>
<sequence>MSITQGVLYIPVIILLQKFFGLHGVICSMTVTEVITSVMGLVPFILFSRKLKNMEPEEEIKGVPGTSPGI</sequence>
<keyword evidence="1" id="KW-1133">Transmembrane helix</keyword>
<organism evidence="2 3">
    <name type="scientific">Paenibacillus helianthi</name>
    <dbReference type="NCBI Taxonomy" id="1349432"/>
    <lineage>
        <taxon>Bacteria</taxon>
        <taxon>Bacillati</taxon>
        <taxon>Bacillota</taxon>
        <taxon>Bacilli</taxon>
        <taxon>Bacillales</taxon>
        <taxon>Paenibacillaceae</taxon>
        <taxon>Paenibacillus</taxon>
    </lineage>
</organism>
<evidence type="ECO:0000313" key="3">
    <source>
        <dbReference type="Proteomes" id="UP000186058"/>
    </source>
</evidence>
<evidence type="ECO:0008006" key="4">
    <source>
        <dbReference type="Google" id="ProtNLM"/>
    </source>
</evidence>
<name>A0ABX3EW57_9BACL</name>
<gene>
    <name evidence="2" type="ORF">A3844_03060</name>
</gene>
<keyword evidence="3" id="KW-1185">Reference proteome</keyword>
<feature type="transmembrane region" description="Helical" evidence="1">
    <location>
        <begin position="20"/>
        <end position="47"/>
    </location>
</feature>